<reference evidence="1 2" key="1">
    <citation type="submission" date="2016-08" db="EMBL/GenBank/DDBJ databases">
        <title>Complete genome sequence of Streptomyces agglomeratus strain 6-3-2, a novel anti-MRSA actinomycete isolated from Wuli of Tebit, China.</title>
        <authorList>
            <person name="Chen X."/>
        </authorList>
    </citation>
    <scope>NUCLEOTIDE SEQUENCE [LARGE SCALE GENOMIC DNA]</scope>
    <source>
        <strain evidence="1 2">6-3-2</strain>
    </source>
</reference>
<keyword evidence="2" id="KW-1185">Reference proteome</keyword>
<dbReference type="AlphaFoldDB" id="A0A1E5PET8"/>
<dbReference type="EMBL" id="MEHJ01000001">
    <property type="protein sequence ID" value="OEJ28041.1"/>
    <property type="molecule type" value="Genomic_DNA"/>
</dbReference>
<dbReference type="Gene3D" id="3.40.640.10">
    <property type="entry name" value="Type I PLP-dependent aspartate aminotransferase-like (Major domain)"/>
    <property type="match status" value="1"/>
</dbReference>
<gene>
    <name evidence="1" type="ORF">AS594_29700</name>
</gene>
<organism evidence="1 2">
    <name type="scientific">Streptomyces agglomeratus</name>
    <dbReference type="NCBI Taxonomy" id="285458"/>
    <lineage>
        <taxon>Bacteria</taxon>
        <taxon>Bacillati</taxon>
        <taxon>Actinomycetota</taxon>
        <taxon>Actinomycetes</taxon>
        <taxon>Kitasatosporales</taxon>
        <taxon>Streptomycetaceae</taxon>
        <taxon>Streptomyces</taxon>
    </lineage>
</organism>
<comment type="caution">
    <text evidence="1">The sequence shown here is derived from an EMBL/GenBank/DDBJ whole genome shotgun (WGS) entry which is preliminary data.</text>
</comment>
<protein>
    <submittedName>
        <fullName evidence="1">Uncharacterized protein</fullName>
    </submittedName>
</protein>
<evidence type="ECO:0000313" key="2">
    <source>
        <dbReference type="Proteomes" id="UP000095759"/>
    </source>
</evidence>
<name>A0A1E5PET8_9ACTN</name>
<proteinExistence type="predicted"/>
<accession>A0A1E5PET8</accession>
<dbReference type="InterPro" id="IPR015421">
    <property type="entry name" value="PyrdxlP-dep_Trfase_major"/>
</dbReference>
<evidence type="ECO:0000313" key="1">
    <source>
        <dbReference type="EMBL" id="OEJ28041.1"/>
    </source>
</evidence>
<sequence>MVADPGRLPVCSGVAQAMTLLGFLLRGREQARVGVEEPGNPAVDPALLAAFVRSGGYDRQLRRCRRACRERRDTLTAALGPSTSPAPR</sequence>
<dbReference type="STRING" id="285458.BGM19_07125"/>
<dbReference type="Proteomes" id="UP000095759">
    <property type="component" value="Unassembled WGS sequence"/>
</dbReference>